<dbReference type="GO" id="GO:0004181">
    <property type="term" value="F:metallocarboxypeptidase activity"/>
    <property type="evidence" value="ECO:0007669"/>
    <property type="project" value="UniProtKB-EC"/>
</dbReference>
<feature type="domain" description="PA" evidence="3">
    <location>
        <begin position="219"/>
        <end position="292"/>
    </location>
</feature>
<feature type="domain" description="Transferrin receptor-like dimerisation" evidence="4">
    <location>
        <begin position="763"/>
        <end position="838"/>
    </location>
</feature>
<reference evidence="6 7" key="1">
    <citation type="submission" date="2024-05" db="EMBL/GenBank/DDBJ databases">
        <title>A draft genome resource for the thread blight pathogen Marasmius tenuissimus strain MS-2.</title>
        <authorList>
            <person name="Yulfo-Soto G.E."/>
            <person name="Baruah I.K."/>
            <person name="Amoako-Attah I."/>
            <person name="Bukari Y."/>
            <person name="Meinhardt L.W."/>
            <person name="Bailey B.A."/>
            <person name="Cohen S.P."/>
        </authorList>
    </citation>
    <scope>NUCLEOTIDE SEQUENCE [LARGE SCALE GENOMIC DNA]</scope>
    <source>
        <strain evidence="6 7">MS-2</strain>
    </source>
</reference>
<dbReference type="PANTHER" id="PTHR10404:SF46">
    <property type="entry name" value="VACUOLAR PROTEIN SORTING-ASSOCIATED PROTEIN 70"/>
    <property type="match status" value="1"/>
</dbReference>
<dbReference type="InterPro" id="IPR003137">
    <property type="entry name" value="PA_domain"/>
</dbReference>
<evidence type="ECO:0000256" key="1">
    <source>
        <dbReference type="ARBA" id="ARBA00005634"/>
    </source>
</evidence>
<accession>A0ABR2ZSX2</accession>
<dbReference type="Proteomes" id="UP001437256">
    <property type="component" value="Unassembled WGS sequence"/>
</dbReference>
<dbReference type="EMBL" id="JBBXMP010000081">
    <property type="protein sequence ID" value="KAL0063432.1"/>
    <property type="molecule type" value="Genomic_DNA"/>
</dbReference>
<dbReference type="InterPro" id="IPR039373">
    <property type="entry name" value="Peptidase_M28B"/>
</dbReference>
<keyword evidence="7" id="KW-1185">Reference proteome</keyword>
<dbReference type="InterPro" id="IPR036757">
    <property type="entry name" value="TFR-like_dimer_dom_sf"/>
</dbReference>
<evidence type="ECO:0000313" key="7">
    <source>
        <dbReference type="Proteomes" id="UP001437256"/>
    </source>
</evidence>
<protein>
    <submittedName>
        <fullName evidence="6">Vacuolar protein sorting-associated protein 70</fullName>
        <ecNumber evidence="6">3.4.17.21</ecNumber>
    </submittedName>
</protein>
<dbReference type="EC" id="3.4.17.21" evidence="6"/>
<proteinExistence type="inferred from homology"/>
<keyword evidence="2" id="KW-0812">Transmembrane</keyword>
<gene>
    <name evidence="6" type="primary">VPS70_8</name>
    <name evidence="6" type="ORF">AAF712_009636</name>
</gene>
<keyword evidence="6" id="KW-0645">Protease</keyword>
<dbReference type="InterPro" id="IPR007365">
    <property type="entry name" value="TFR-like_dimer_dom"/>
</dbReference>
<comment type="similarity">
    <text evidence="1">Belongs to the peptidase M28 family. M28B subfamily.</text>
</comment>
<comment type="caution">
    <text evidence="6">The sequence shown here is derived from an EMBL/GenBank/DDBJ whole genome shotgun (WGS) entry which is preliminary data.</text>
</comment>
<dbReference type="Pfam" id="PF04253">
    <property type="entry name" value="TFR_dimer"/>
    <property type="match status" value="1"/>
</dbReference>
<dbReference type="CDD" id="cd02121">
    <property type="entry name" value="PA_GCPII_like"/>
    <property type="match status" value="1"/>
</dbReference>
<dbReference type="SUPFAM" id="SSF52025">
    <property type="entry name" value="PA domain"/>
    <property type="match status" value="1"/>
</dbReference>
<dbReference type="InterPro" id="IPR046450">
    <property type="entry name" value="PA_dom_sf"/>
</dbReference>
<keyword evidence="6" id="KW-0378">Hydrolase</keyword>
<feature type="transmembrane region" description="Helical" evidence="2">
    <location>
        <begin position="31"/>
        <end position="51"/>
    </location>
</feature>
<dbReference type="SUPFAM" id="SSF47672">
    <property type="entry name" value="Transferrin receptor-like dimerisation domain"/>
    <property type="match status" value="1"/>
</dbReference>
<dbReference type="Gene3D" id="3.40.630.10">
    <property type="entry name" value="Zn peptidases"/>
    <property type="match status" value="1"/>
</dbReference>
<sequence length="851" mass="94926">MPGKALDPEKLVSARPGCQRTRNQSYRTKRIIALICLSAALYGLYGLSNFWSEVTALQDVHYARPPLEEKEKETLFLSIPNGESARSAAETFASRPHVAGSRQDYTDAKKMLELFQKELGIKPPRKSPIFDAGTPKSRASTIILTEPLRPTDPTAWIDIYYPELDAPLGRSVDILDDEGKSVWKADLDEDGDPLDEDAHKYRDFVPAWHGFSSDGEAEGQVIYANYGTKEDYDELVEAGTNFTGKIVLTRYGGVLRGLKARAEELGAAGVLIYSDPRDDGYVTVENGYTPYPQGPARNPTSIQRGSVMYISKHPGDPTTPGYPAYEGAERQKPRLLEEIEEIHNLGEPTVNGRRKLSGKSSISKVRLVNHVDYNVTPIWNTMAAIPGHIKDEVVIVGCHRDAWVLGAADPISGTASLHEIVRGFGELLRQGWKPLRTILIASWDAEEHGLIGSTEYGEDFAEWIGKHAVAYLNVDASSGSQWEALASPSLAHLIKRTALDVPHPTTEGKTLWDARDDQGPFTGFNGSAKVDTEVVHDFETRKAKGRASSTGVGLLGSGSDFTVFLQRLGVASAHQSFSETPSDAAYHYHSIYDTVQWQDEYGDPGYKRHVAIAQHLGLMTLRLTDSVIVPLNTTQYAFELSEYVNEVEKAVPEDMDISSDLIGLRWSIEHLQSASLELDEEKVAAEKNFWEALKRLPKFSKPRSRGRCGGGFLRRVADWYHSVFDSPEQPFKHVQDWMDFLSEELEDEEKLSRLPFPKNPWREFFKALKRVVKANRKVIAFERGFLDEAGIKDREWYRHLGVAPGKWLGYGATTLPALTEAIVYDKNATAAKNEALRLMVMFLNLAEETKP</sequence>
<name>A0ABR2ZSX2_9AGAR</name>
<dbReference type="InterPro" id="IPR007484">
    <property type="entry name" value="Peptidase_M28"/>
</dbReference>
<dbReference type="CDD" id="cd08022">
    <property type="entry name" value="M28_PSMA_like"/>
    <property type="match status" value="1"/>
</dbReference>
<feature type="domain" description="Peptidase M28" evidence="5">
    <location>
        <begin position="380"/>
        <end position="596"/>
    </location>
</feature>
<keyword evidence="6" id="KW-0121">Carboxypeptidase</keyword>
<evidence type="ECO:0000313" key="6">
    <source>
        <dbReference type="EMBL" id="KAL0063432.1"/>
    </source>
</evidence>
<keyword evidence="2" id="KW-0472">Membrane</keyword>
<dbReference type="Pfam" id="PF02225">
    <property type="entry name" value="PA"/>
    <property type="match status" value="1"/>
</dbReference>
<dbReference type="Pfam" id="PF04389">
    <property type="entry name" value="Peptidase_M28"/>
    <property type="match status" value="1"/>
</dbReference>
<evidence type="ECO:0000256" key="2">
    <source>
        <dbReference type="SAM" id="Phobius"/>
    </source>
</evidence>
<dbReference type="SUPFAM" id="SSF53187">
    <property type="entry name" value="Zn-dependent exopeptidases"/>
    <property type="match status" value="1"/>
</dbReference>
<evidence type="ECO:0000259" key="4">
    <source>
        <dbReference type="Pfam" id="PF04253"/>
    </source>
</evidence>
<dbReference type="Gene3D" id="3.50.30.30">
    <property type="match status" value="1"/>
</dbReference>
<dbReference type="Gene3D" id="1.20.930.40">
    <property type="entry name" value="Transferrin receptor-like, dimerisation domain"/>
    <property type="match status" value="1"/>
</dbReference>
<organism evidence="6 7">
    <name type="scientific">Marasmius tenuissimus</name>
    <dbReference type="NCBI Taxonomy" id="585030"/>
    <lineage>
        <taxon>Eukaryota</taxon>
        <taxon>Fungi</taxon>
        <taxon>Dikarya</taxon>
        <taxon>Basidiomycota</taxon>
        <taxon>Agaricomycotina</taxon>
        <taxon>Agaricomycetes</taxon>
        <taxon>Agaricomycetidae</taxon>
        <taxon>Agaricales</taxon>
        <taxon>Marasmiineae</taxon>
        <taxon>Marasmiaceae</taxon>
        <taxon>Marasmius</taxon>
    </lineage>
</organism>
<evidence type="ECO:0000259" key="5">
    <source>
        <dbReference type="Pfam" id="PF04389"/>
    </source>
</evidence>
<keyword evidence="2" id="KW-1133">Transmembrane helix</keyword>
<evidence type="ECO:0000259" key="3">
    <source>
        <dbReference type="Pfam" id="PF02225"/>
    </source>
</evidence>
<dbReference type="PANTHER" id="PTHR10404">
    <property type="entry name" value="N-ACETYLATED-ALPHA-LINKED ACIDIC DIPEPTIDASE"/>
    <property type="match status" value="1"/>
</dbReference>